<reference evidence="2" key="1">
    <citation type="journal article" date="2021" name="Genome Biol. Evol.">
        <title>A High-Quality Reference Genome for a Parasitic Bivalve with Doubly Uniparental Inheritance (Bivalvia: Unionida).</title>
        <authorList>
            <person name="Smith C.H."/>
        </authorList>
    </citation>
    <scope>NUCLEOTIDE SEQUENCE</scope>
    <source>
        <strain evidence="2">CHS0354</strain>
    </source>
</reference>
<reference evidence="2" key="2">
    <citation type="journal article" date="2021" name="Genome Biol. Evol.">
        <title>Developing a high-quality reference genome for a parasitic bivalve with doubly uniparental inheritance (Bivalvia: Unionida).</title>
        <authorList>
            <person name="Smith C.H."/>
        </authorList>
    </citation>
    <scope>NUCLEOTIDE SEQUENCE</scope>
    <source>
        <strain evidence="2">CHS0354</strain>
        <tissue evidence="2">Mantle</tissue>
    </source>
</reference>
<organism evidence="2 3">
    <name type="scientific">Potamilus streckersoni</name>
    <dbReference type="NCBI Taxonomy" id="2493646"/>
    <lineage>
        <taxon>Eukaryota</taxon>
        <taxon>Metazoa</taxon>
        <taxon>Spiralia</taxon>
        <taxon>Lophotrochozoa</taxon>
        <taxon>Mollusca</taxon>
        <taxon>Bivalvia</taxon>
        <taxon>Autobranchia</taxon>
        <taxon>Heteroconchia</taxon>
        <taxon>Palaeoheterodonta</taxon>
        <taxon>Unionida</taxon>
        <taxon>Unionoidea</taxon>
        <taxon>Unionidae</taxon>
        <taxon>Ambleminae</taxon>
        <taxon>Lampsilini</taxon>
        <taxon>Potamilus</taxon>
    </lineage>
</organism>
<feature type="chain" id="PRO_5041946297" evidence="1">
    <location>
        <begin position="29"/>
        <end position="181"/>
    </location>
</feature>
<accession>A0AAE0VEQ2</accession>
<feature type="signal peptide" evidence="1">
    <location>
        <begin position="1"/>
        <end position="28"/>
    </location>
</feature>
<proteinExistence type="predicted"/>
<feature type="non-terminal residue" evidence="2">
    <location>
        <position position="181"/>
    </location>
</feature>
<name>A0AAE0VEQ2_9BIVA</name>
<evidence type="ECO:0000313" key="3">
    <source>
        <dbReference type="Proteomes" id="UP001195483"/>
    </source>
</evidence>
<keyword evidence="3" id="KW-1185">Reference proteome</keyword>
<dbReference type="EMBL" id="JAEAOA010001674">
    <property type="protein sequence ID" value="KAK3576268.1"/>
    <property type="molecule type" value="Genomic_DNA"/>
</dbReference>
<protein>
    <submittedName>
        <fullName evidence="2">Uncharacterized protein</fullName>
    </submittedName>
</protein>
<feature type="non-terminal residue" evidence="2">
    <location>
        <position position="1"/>
    </location>
</feature>
<sequence length="181" mass="20810">TGRSLLTVFCSFILNPDVIFILLAKTDSETVWLKDVTTLLQTDKRTLSDDDLPDQLSFILKSKSHTLTLNLKRNYDIDPNADIYTVRKLNDGRSLLEKTDNIENEDVAYYQDRDNGAFMTVRCIKGSNSHCERLITEADFPHNVSRMHMVNGEKMIDVIPYITDLVTLELTNPFVHHPEYD</sequence>
<dbReference type="AlphaFoldDB" id="A0AAE0VEQ2"/>
<reference evidence="2" key="3">
    <citation type="submission" date="2023-05" db="EMBL/GenBank/DDBJ databases">
        <authorList>
            <person name="Smith C.H."/>
        </authorList>
    </citation>
    <scope>NUCLEOTIDE SEQUENCE</scope>
    <source>
        <strain evidence="2">CHS0354</strain>
        <tissue evidence="2">Mantle</tissue>
    </source>
</reference>
<comment type="caution">
    <text evidence="2">The sequence shown here is derived from an EMBL/GenBank/DDBJ whole genome shotgun (WGS) entry which is preliminary data.</text>
</comment>
<gene>
    <name evidence="2" type="ORF">CHS0354_027712</name>
</gene>
<keyword evidence="1" id="KW-0732">Signal</keyword>
<dbReference type="Proteomes" id="UP001195483">
    <property type="component" value="Unassembled WGS sequence"/>
</dbReference>
<evidence type="ECO:0000256" key="1">
    <source>
        <dbReference type="SAM" id="SignalP"/>
    </source>
</evidence>
<evidence type="ECO:0000313" key="2">
    <source>
        <dbReference type="EMBL" id="KAK3576268.1"/>
    </source>
</evidence>